<sequence length="571" mass="64057">MSPNQKPVLFHYPPSIYSHRVLWYLWLRGLPYDECIQPAYMPRPDLAALGVNYRRIPIMAIGKDVYCDSRLIINKLEELYPNSNVSLPSSSDKGIRKLLESWTIDGGIFTNATRLMPYWTSTGLLSNTAFLDDRQTLMGGRRMTAAAMERGRPDALIHIRQAFEMVENTFLADGRKWILGTDGPTIADIDGVWPFEWLVADRAMKESLPEQYVSASKYPKTYAWVQRLLNEVQARKARQPKPERLGGSAVESMTESTSAQPESTTIISDDPLGLSEGDAVEVYPTDYGFTHKDHGSIIGLTSNEVVILNSKGLHLHFPRWNFHVEKIKVASSAPRSITQAPKISKMRLLYHPGSPFARKVFMTALEHGLEQFITLEKAVVCPVPFPGWSDNVEDVAVFNPMAKIPCLIPENVPDGIFDSRIICEYLESLTSVPPKNNTRHWELRALHACADGIMDAGVLQVYEKRIREPKGLRLDAWMEGQKSKMIRGLDRFETAVKSGLLRDSPSGPALADELAVVAAITFSDQMGIKWRDTRPDLVGWFAKWEQRKSFQLSPPTGGWKASGNVKAGSKI</sequence>
<dbReference type="Pfam" id="PF25907">
    <property type="entry name" value="DUF7962"/>
    <property type="match status" value="1"/>
</dbReference>
<evidence type="ECO:0000313" key="4">
    <source>
        <dbReference type="Proteomes" id="UP000799779"/>
    </source>
</evidence>
<dbReference type="InterPro" id="IPR036282">
    <property type="entry name" value="Glutathione-S-Trfase_C_sf"/>
</dbReference>
<dbReference type="Proteomes" id="UP000799779">
    <property type="component" value="Unassembled WGS sequence"/>
</dbReference>
<dbReference type="PANTHER" id="PTHR42673">
    <property type="entry name" value="MALEYLACETOACETATE ISOMERASE"/>
    <property type="match status" value="1"/>
</dbReference>
<dbReference type="GO" id="GO:0004364">
    <property type="term" value="F:glutathione transferase activity"/>
    <property type="evidence" value="ECO:0007669"/>
    <property type="project" value="TreeGrafter"/>
</dbReference>
<protein>
    <recommendedName>
        <fullName evidence="2">GST N-terminal domain-containing protein</fullName>
    </recommendedName>
</protein>
<feature type="compositionally biased region" description="Polar residues" evidence="1">
    <location>
        <begin position="251"/>
        <end position="267"/>
    </location>
</feature>
<organism evidence="3 4">
    <name type="scientific">Amniculicola lignicola CBS 123094</name>
    <dbReference type="NCBI Taxonomy" id="1392246"/>
    <lineage>
        <taxon>Eukaryota</taxon>
        <taxon>Fungi</taxon>
        <taxon>Dikarya</taxon>
        <taxon>Ascomycota</taxon>
        <taxon>Pezizomycotina</taxon>
        <taxon>Dothideomycetes</taxon>
        <taxon>Pleosporomycetidae</taxon>
        <taxon>Pleosporales</taxon>
        <taxon>Amniculicolaceae</taxon>
        <taxon>Amniculicola</taxon>
    </lineage>
</organism>
<dbReference type="SUPFAM" id="SSF52833">
    <property type="entry name" value="Thioredoxin-like"/>
    <property type="match status" value="2"/>
</dbReference>
<evidence type="ECO:0000259" key="2">
    <source>
        <dbReference type="PROSITE" id="PS50404"/>
    </source>
</evidence>
<dbReference type="CDD" id="cd03205">
    <property type="entry name" value="GST_C_6"/>
    <property type="match status" value="1"/>
</dbReference>
<dbReference type="CDD" id="cd00570">
    <property type="entry name" value="GST_N_family"/>
    <property type="match status" value="1"/>
</dbReference>
<dbReference type="Pfam" id="PF13417">
    <property type="entry name" value="GST_N_3"/>
    <property type="match status" value="1"/>
</dbReference>
<dbReference type="Gene3D" id="3.40.30.110">
    <property type="match status" value="2"/>
</dbReference>
<dbReference type="InterPro" id="IPR058268">
    <property type="entry name" value="DUF7962"/>
</dbReference>
<evidence type="ECO:0000256" key="1">
    <source>
        <dbReference type="SAM" id="MobiDB-lite"/>
    </source>
</evidence>
<dbReference type="PROSITE" id="PS50404">
    <property type="entry name" value="GST_NTER"/>
    <property type="match status" value="1"/>
</dbReference>
<dbReference type="PANTHER" id="PTHR42673:SF4">
    <property type="entry name" value="MALEYLACETOACETATE ISOMERASE"/>
    <property type="match status" value="1"/>
</dbReference>
<gene>
    <name evidence="3" type="ORF">P154DRAFT_614838</name>
</gene>
<dbReference type="InterPro" id="IPR004045">
    <property type="entry name" value="Glutathione_S-Trfase_N"/>
</dbReference>
<dbReference type="EMBL" id="ML977557">
    <property type="protein sequence ID" value="KAF2007497.1"/>
    <property type="molecule type" value="Genomic_DNA"/>
</dbReference>
<proteinExistence type="predicted"/>
<dbReference type="SUPFAM" id="SSF47616">
    <property type="entry name" value="GST C-terminal domain-like"/>
    <property type="match status" value="2"/>
</dbReference>
<dbReference type="AlphaFoldDB" id="A0A6A5X3L4"/>
<reference evidence="3" key="1">
    <citation type="journal article" date="2020" name="Stud. Mycol.">
        <title>101 Dothideomycetes genomes: a test case for predicting lifestyles and emergence of pathogens.</title>
        <authorList>
            <person name="Haridas S."/>
            <person name="Albert R."/>
            <person name="Binder M."/>
            <person name="Bloem J."/>
            <person name="Labutti K."/>
            <person name="Salamov A."/>
            <person name="Andreopoulos B."/>
            <person name="Baker S."/>
            <person name="Barry K."/>
            <person name="Bills G."/>
            <person name="Bluhm B."/>
            <person name="Cannon C."/>
            <person name="Castanera R."/>
            <person name="Culley D."/>
            <person name="Daum C."/>
            <person name="Ezra D."/>
            <person name="Gonzalez J."/>
            <person name="Henrissat B."/>
            <person name="Kuo A."/>
            <person name="Liang C."/>
            <person name="Lipzen A."/>
            <person name="Lutzoni F."/>
            <person name="Magnuson J."/>
            <person name="Mondo S."/>
            <person name="Nolan M."/>
            <person name="Ohm R."/>
            <person name="Pangilinan J."/>
            <person name="Park H.-J."/>
            <person name="Ramirez L."/>
            <person name="Alfaro M."/>
            <person name="Sun H."/>
            <person name="Tritt A."/>
            <person name="Yoshinaga Y."/>
            <person name="Zwiers L.-H."/>
            <person name="Turgeon B."/>
            <person name="Goodwin S."/>
            <person name="Spatafora J."/>
            <person name="Crous P."/>
            <person name="Grigoriev I."/>
        </authorList>
    </citation>
    <scope>NUCLEOTIDE SEQUENCE</scope>
    <source>
        <strain evidence="3">CBS 123094</strain>
    </source>
</reference>
<name>A0A6A5X3L4_9PLEO</name>
<dbReference type="Pfam" id="PF13409">
    <property type="entry name" value="GST_N_2"/>
    <property type="match status" value="1"/>
</dbReference>
<keyword evidence="4" id="KW-1185">Reference proteome</keyword>
<dbReference type="GO" id="GO:0016034">
    <property type="term" value="F:maleylacetoacetate isomerase activity"/>
    <property type="evidence" value="ECO:0007669"/>
    <property type="project" value="TreeGrafter"/>
</dbReference>
<feature type="region of interest" description="Disordered" evidence="1">
    <location>
        <begin position="235"/>
        <end position="270"/>
    </location>
</feature>
<dbReference type="OrthoDB" id="202840at2759"/>
<dbReference type="Gene3D" id="3.40.30.10">
    <property type="entry name" value="Glutaredoxin"/>
    <property type="match status" value="1"/>
</dbReference>
<dbReference type="InterPro" id="IPR036249">
    <property type="entry name" value="Thioredoxin-like_sf"/>
</dbReference>
<dbReference type="Gene3D" id="1.20.1050.10">
    <property type="match status" value="2"/>
</dbReference>
<accession>A0A6A5X3L4</accession>
<feature type="domain" description="GST N-terminal" evidence="2">
    <location>
        <begin position="344"/>
        <end position="434"/>
    </location>
</feature>
<dbReference type="GO" id="GO:0006559">
    <property type="term" value="P:L-phenylalanine catabolic process"/>
    <property type="evidence" value="ECO:0007669"/>
    <property type="project" value="TreeGrafter"/>
</dbReference>
<dbReference type="GO" id="GO:0006749">
    <property type="term" value="P:glutathione metabolic process"/>
    <property type="evidence" value="ECO:0007669"/>
    <property type="project" value="TreeGrafter"/>
</dbReference>
<evidence type="ECO:0000313" key="3">
    <source>
        <dbReference type="EMBL" id="KAF2007497.1"/>
    </source>
</evidence>